<reference evidence="5 6" key="1">
    <citation type="submission" date="2018-08" db="EMBL/GenBank/DDBJ databases">
        <title>A genome reference for cultivated species of the human gut microbiota.</title>
        <authorList>
            <person name="Zou Y."/>
            <person name="Xue W."/>
            <person name="Luo G."/>
        </authorList>
    </citation>
    <scope>NUCLEOTIDE SEQUENCE [LARGE SCALE GENOMIC DNA]</scope>
    <source>
        <strain evidence="5 6">OF03-9BH</strain>
    </source>
</reference>
<keyword evidence="3 5" id="KW-0067">ATP-binding</keyword>
<dbReference type="EMBL" id="QSCF01000020">
    <property type="protein sequence ID" value="RGX78041.1"/>
    <property type="molecule type" value="Genomic_DNA"/>
</dbReference>
<organism evidence="5 6">
    <name type="scientific">Bacteroides stercorirosoris</name>
    <dbReference type="NCBI Taxonomy" id="871324"/>
    <lineage>
        <taxon>Bacteria</taxon>
        <taxon>Pseudomonadati</taxon>
        <taxon>Bacteroidota</taxon>
        <taxon>Bacteroidia</taxon>
        <taxon>Bacteroidales</taxon>
        <taxon>Bacteroidaceae</taxon>
        <taxon>Bacteroides</taxon>
    </lineage>
</organism>
<dbReference type="GO" id="GO:0005524">
    <property type="term" value="F:ATP binding"/>
    <property type="evidence" value="ECO:0007669"/>
    <property type="project" value="UniProtKB-KW"/>
</dbReference>
<evidence type="ECO:0000259" key="4">
    <source>
        <dbReference type="PROSITE" id="PS50893"/>
    </source>
</evidence>
<feature type="domain" description="ABC transporter" evidence="4">
    <location>
        <begin position="1"/>
        <end position="209"/>
    </location>
</feature>
<gene>
    <name evidence="5" type="ORF">DXA68_13460</name>
</gene>
<dbReference type="InterPro" id="IPR017871">
    <property type="entry name" value="ABC_transporter-like_CS"/>
</dbReference>
<evidence type="ECO:0000256" key="2">
    <source>
        <dbReference type="ARBA" id="ARBA00022741"/>
    </source>
</evidence>
<accession>A0A413H3M4</accession>
<dbReference type="PROSITE" id="PS50893">
    <property type="entry name" value="ABC_TRANSPORTER_2"/>
    <property type="match status" value="1"/>
</dbReference>
<dbReference type="GO" id="GO:0016887">
    <property type="term" value="F:ATP hydrolysis activity"/>
    <property type="evidence" value="ECO:0007669"/>
    <property type="project" value="InterPro"/>
</dbReference>
<evidence type="ECO:0000256" key="1">
    <source>
        <dbReference type="ARBA" id="ARBA00022448"/>
    </source>
</evidence>
<evidence type="ECO:0000313" key="5">
    <source>
        <dbReference type="EMBL" id="RGX78041.1"/>
    </source>
</evidence>
<comment type="caution">
    <text evidence="5">The sequence shown here is derived from an EMBL/GenBank/DDBJ whole genome shotgun (WGS) entry which is preliminary data.</text>
</comment>
<dbReference type="InterPro" id="IPR003593">
    <property type="entry name" value="AAA+_ATPase"/>
</dbReference>
<sequence>MNFQVRSGEIFGFLGPSGAGKSTLQKILIGMLPKYKGSVSINNNEIRNKSDQFYESIGVDFEFPSFYEKFTALENLKFFGSLYDCKLIPVEQLLEMVGLSQHANKKVAGFSKGMKSRLNFARSIIHQPKVLFLDEPTSGLDPSNSQVMKNIILDLKNKGVTIILTTHNMHDATELCDRVAFIVDGNIKAMDTPHNLIMSRRYNEVTYSYLENQKELNTTIALDKISTDKKLQSLIQANALLSIHSNEPTLDNIFSEITGRKLL</sequence>
<name>A0A413H3M4_9BACE</name>
<dbReference type="Gene3D" id="3.40.50.300">
    <property type="entry name" value="P-loop containing nucleotide triphosphate hydrolases"/>
    <property type="match status" value="1"/>
</dbReference>
<dbReference type="PROSITE" id="PS00211">
    <property type="entry name" value="ABC_TRANSPORTER_1"/>
    <property type="match status" value="1"/>
</dbReference>
<keyword evidence="2" id="KW-0547">Nucleotide-binding</keyword>
<dbReference type="SMART" id="SM00382">
    <property type="entry name" value="AAA"/>
    <property type="match status" value="1"/>
</dbReference>
<dbReference type="InterPro" id="IPR003439">
    <property type="entry name" value="ABC_transporter-like_ATP-bd"/>
</dbReference>
<dbReference type="PANTHER" id="PTHR42711:SF18">
    <property type="entry name" value="ABC TRANSPORTER, ATP-BINDING PROTEIN"/>
    <property type="match status" value="1"/>
</dbReference>
<evidence type="ECO:0000313" key="6">
    <source>
        <dbReference type="Proteomes" id="UP000286075"/>
    </source>
</evidence>
<dbReference type="SUPFAM" id="SSF52540">
    <property type="entry name" value="P-loop containing nucleoside triphosphate hydrolases"/>
    <property type="match status" value="1"/>
</dbReference>
<keyword evidence="1" id="KW-0813">Transport</keyword>
<dbReference type="OrthoDB" id="9801987at2"/>
<dbReference type="InterPro" id="IPR050763">
    <property type="entry name" value="ABC_transporter_ATP-binding"/>
</dbReference>
<dbReference type="Proteomes" id="UP000286075">
    <property type="component" value="Unassembled WGS sequence"/>
</dbReference>
<dbReference type="CDD" id="cd03230">
    <property type="entry name" value="ABC_DR_subfamily_A"/>
    <property type="match status" value="1"/>
</dbReference>
<dbReference type="AlphaFoldDB" id="A0A413H3M4"/>
<proteinExistence type="predicted"/>
<dbReference type="PANTHER" id="PTHR42711">
    <property type="entry name" value="ABC TRANSPORTER ATP-BINDING PROTEIN"/>
    <property type="match status" value="1"/>
</dbReference>
<dbReference type="InterPro" id="IPR027417">
    <property type="entry name" value="P-loop_NTPase"/>
</dbReference>
<dbReference type="RefSeq" id="WP_117987744.1">
    <property type="nucleotide sequence ID" value="NZ_CABMFG010000020.1"/>
</dbReference>
<protein>
    <submittedName>
        <fullName evidence="5">ABC transporter ATP-binding protein</fullName>
    </submittedName>
</protein>
<dbReference type="Pfam" id="PF00005">
    <property type="entry name" value="ABC_tran"/>
    <property type="match status" value="1"/>
</dbReference>
<evidence type="ECO:0000256" key="3">
    <source>
        <dbReference type="ARBA" id="ARBA00022840"/>
    </source>
</evidence>